<keyword evidence="3" id="KW-1185">Reference proteome</keyword>
<evidence type="ECO:0000313" key="3">
    <source>
        <dbReference type="Proteomes" id="UP000257109"/>
    </source>
</evidence>
<organism evidence="2 3">
    <name type="scientific">Mucuna pruriens</name>
    <name type="common">Velvet bean</name>
    <name type="synonym">Dolichos pruriens</name>
    <dbReference type="NCBI Taxonomy" id="157652"/>
    <lineage>
        <taxon>Eukaryota</taxon>
        <taxon>Viridiplantae</taxon>
        <taxon>Streptophyta</taxon>
        <taxon>Embryophyta</taxon>
        <taxon>Tracheophyta</taxon>
        <taxon>Spermatophyta</taxon>
        <taxon>Magnoliopsida</taxon>
        <taxon>eudicotyledons</taxon>
        <taxon>Gunneridae</taxon>
        <taxon>Pentapetalae</taxon>
        <taxon>rosids</taxon>
        <taxon>fabids</taxon>
        <taxon>Fabales</taxon>
        <taxon>Fabaceae</taxon>
        <taxon>Papilionoideae</taxon>
        <taxon>50 kb inversion clade</taxon>
        <taxon>NPAAA clade</taxon>
        <taxon>indigoferoid/millettioid clade</taxon>
        <taxon>Phaseoleae</taxon>
        <taxon>Mucuna</taxon>
    </lineage>
</organism>
<dbReference type="AlphaFoldDB" id="A0A371GPK3"/>
<sequence>LRVLISLQALPTPATPNKLDALFPLVNDKPYQRPSDRETSPTESDKLSYVPTKHPPRVSSNRSGSNSPSSVIPYIVFSIACKFVLNSLGCFYRIRKYDKPKKEHCGPNEANPTKARSFPIESSSAATSLQEKHVTHEGSFRGRKTLSSCSHPHSHNGAWYLNGVSLDRGGVDPEIEITLCRLRKVWNTIVSNTSSSNFDNIVSITNDSDFLKCSSSNINSNCNFGLSNFQELEPMENNDQTLKELATPDVVKTPTSIEKNFSGLFHNEATGDTKRLHQDEGVPILPGWSCKRLTVFATSSFQHQGRYEAHVPREVLPGVQNYDHQKENLLDKATLWRDSTRVLGKI</sequence>
<evidence type="ECO:0000313" key="2">
    <source>
        <dbReference type="EMBL" id="RDX92497.1"/>
    </source>
</evidence>
<comment type="caution">
    <text evidence="2">The sequence shown here is derived from an EMBL/GenBank/DDBJ whole genome shotgun (WGS) entry which is preliminary data.</text>
</comment>
<feature type="region of interest" description="Disordered" evidence="1">
    <location>
        <begin position="25"/>
        <end position="68"/>
    </location>
</feature>
<feature type="non-terminal residue" evidence="2">
    <location>
        <position position="346"/>
    </location>
</feature>
<proteinExistence type="predicted"/>
<gene>
    <name evidence="2" type="ORF">CR513_25367</name>
</gene>
<accession>A0A371GPK3</accession>
<feature type="non-terminal residue" evidence="2">
    <location>
        <position position="1"/>
    </location>
</feature>
<protein>
    <submittedName>
        <fullName evidence="2">Uncharacterized protein</fullName>
    </submittedName>
</protein>
<feature type="compositionally biased region" description="Basic and acidic residues" evidence="1">
    <location>
        <begin position="30"/>
        <end position="46"/>
    </location>
</feature>
<evidence type="ECO:0000256" key="1">
    <source>
        <dbReference type="SAM" id="MobiDB-lite"/>
    </source>
</evidence>
<reference evidence="2" key="1">
    <citation type="submission" date="2018-05" db="EMBL/GenBank/DDBJ databases">
        <title>Draft genome of Mucuna pruriens seed.</title>
        <authorList>
            <person name="Nnadi N.E."/>
            <person name="Vos R."/>
            <person name="Hasami M.H."/>
            <person name="Devisetty U.K."/>
            <person name="Aguiy J.C."/>
        </authorList>
    </citation>
    <scope>NUCLEOTIDE SEQUENCE [LARGE SCALE GENOMIC DNA]</scope>
    <source>
        <strain evidence="2">JCA_2017</strain>
    </source>
</reference>
<feature type="compositionally biased region" description="Low complexity" evidence="1">
    <location>
        <begin position="57"/>
        <end position="68"/>
    </location>
</feature>
<name>A0A371GPK3_MUCPR</name>
<dbReference type="EMBL" id="QJKJ01004863">
    <property type="protein sequence ID" value="RDX92497.1"/>
    <property type="molecule type" value="Genomic_DNA"/>
</dbReference>
<dbReference type="Proteomes" id="UP000257109">
    <property type="component" value="Unassembled WGS sequence"/>
</dbReference>